<dbReference type="InterPro" id="IPR016035">
    <property type="entry name" value="Acyl_Trfase/lysoPLipase"/>
</dbReference>
<name>A0A6S6R7Y5_9FIRM</name>
<dbReference type="SUPFAM" id="SSF52151">
    <property type="entry name" value="FabD/lysophospholipase-like"/>
    <property type="match status" value="1"/>
</dbReference>
<dbReference type="KEGG" id="acel:acsn021_37360"/>
<dbReference type="Gene3D" id="3.30.70.250">
    <property type="entry name" value="Malonyl-CoA ACP transacylase, ACP-binding"/>
    <property type="match status" value="1"/>
</dbReference>
<reference evidence="5 6" key="1">
    <citation type="journal article" date="2016" name="Int. J. Syst. Evol. Microbiol.">
        <title>Descriptions of Anaerotaenia torta gen. nov., sp. nov. and Anaerocolumna cellulosilytica gen. nov., sp. nov. isolated from a methanogenic reactor of cattle waste.</title>
        <authorList>
            <person name="Uek A."/>
            <person name="Ohtaki Y."/>
            <person name="Kaku N."/>
            <person name="Ueki K."/>
        </authorList>
    </citation>
    <scope>NUCLEOTIDE SEQUENCE [LARGE SCALE GENOMIC DNA]</scope>
    <source>
        <strain evidence="5 6">SN021</strain>
    </source>
</reference>
<keyword evidence="6" id="KW-1185">Reference proteome</keyword>
<sequence>MNTAFLFPGQGTQFIGMGKYFYDNYSPAKEIFEEANNALGFDLKEMCFNGDINELSLTENAQPAILTVSYIMFRFFMDKFQFAPKYLAGHSLGEYVALTCAEAIPFAEAIKVVHQRGKFMQEAINGSTGKMLAIKRNDIDSTFIERECTKESIGDESVVISNYNSPNELVISGHAEAVSRVEAKVLSMGMNAVPLKVSAPFHSPLMKSAAIKMERVLEDCEFKIPRWPIISNVSALPYRYEDDIVEHMTAQMISPVRWQESMEYLENQDVTVVIEFGPKGILKKLTKENASKIDVYSFSIEEDIEKFTNLFESSWKERKLDFITKCIATAICTKNNNDIEEEYQKGFVEPYRAVKELEKNLRERNVDPESVQLQQALTMLESTFKTKQTPLDEQAERYEELFYSTGMLSFFSESTLPAVLKQQRG</sequence>
<evidence type="ECO:0000256" key="2">
    <source>
        <dbReference type="ARBA" id="ARBA00022679"/>
    </source>
</evidence>
<dbReference type="Pfam" id="PF00698">
    <property type="entry name" value="Acyl_transf_1"/>
    <property type="match status" value="1"/>
</dbReference>
<protein>
    <recommendedName>
        <fullName evidence="1">[acyl-carrier-protein] S-malonyltransferase</fullName>
        <ecNumber evidence="1">2.3.1.39</ecNumber>
    </recommendedName>
</protein>
<dbReference type="PANTHER" id="PTHR42681:SF1">
    <property type="entry name" value="MALONYL-COA-ACYL CARRIER PROTEIN TRANSACYLASE, MITOCHONDRIAL"/>
    <property type="match status" value="1"/>
</dbReference>
<dbReference type="EMBL" id="AP023367">
    <property type="protein sequence ID" value="BCJ96167.1"/>
    <property type="molecule type" value="Genomic_DNA"/>
</dbReference>
<dbReference type="Proteomes" id="UP000515561">
    <property type="component" value="Chromosome"/>
</dbReference>
<evidence type="ECO:0000256" key="1">
    <source>
        <dbReference type="ARBA" id="ARBA00013258"/>
    </source>
</evidence>
<accession>A0A6S6R7Y5</accession>
<dbReference type="GO" id="GO:0004314">
    <property type="term" value="F:[acyl-carrier-protein] S-malonyltransferase activity"/>
    <property type="evidence" value="ECO:0007669"/>
    <property type="project" value="UniProtKB-EC"/>
</dbReference>
<dbReference type="NCBIfam" id="TIGR00128">
    <property type="entry name" value="fabD"/>
    <property type="match status" value="1"/>
</dbReference>
<gene>
    <name evidence="5" type="ORF">acsn021_37360</name>
</gene>
<dbReference type="AlphaFoldDB" id="A0A6S6R7Y5"/>
<dbReference type="InterPro" id="IPR016036">
    <property type="entry name" value="Malonyl_transacylase_ACP-bd"/>
</dbReference>
<comment type="catalytic activity">
    <reaction evidence="4">
        <text>holo-[ACP] + malonyl-CoA = malonyl-[ACP] + CoA</text>
        <dbReference type="Rhea" id="RHEA:41792"/>
        <dbReference type="Rhea" id="RHEA-COMP:9623"/>
        <dbReference type="Rhea" id="RHEA-COMP:9685"/>
        <dbReference type="ChEBI" id="CHEBI:57287"/>
        <dbReference type="ChEBI" id="CHEBI:57384"/>
        <dbReference type="ChEBI" id="CHEBI:64479"/>
        <dbReference type="ChEBI" id="CHEBI:78449"/>
        <dbReference type="EC" id="2.3.1.39"/>
    </reaction>
</comment>
<proteinExistence type="predicted"/>
<dbReference type="EC" id="2.3.1.39" evidence="1"/>
<dbReference type="InterPro" id="IPR001227">
    <property type="entry name" value="Ac_transferase_dom_sf"/>
</dbReference>
<dbReference type="SMART" id="SM00827">
    <property type="entry name" value="PKS_AT"/>
    <property type="match status" value="1"/>
</dbReference>
<dbReference type="RefSeq" id="WP_184091629.1">
    <property type="nucleotide sequence ID" value="NZ_AP023367.1"/>
</dbReference>
<keyword evidence="3" id="KW-0012">Acyltransferase</keyword>
<evidence type="ECO:0000313" key="6">
    <source>
        <dbReference type="Proteomes" id="UP000515561"/>
    </source>
</evidence>
<dbReference type="Gene3D" id="3.40.366.10">
    <property type="entry name" value="Malonyl-Coenzyme A Acyl Carrier Protein, domain 2"/>
    <property type="match status" value="1"/>
</dbReference>
<evidence type="ECO:0000313" key="5">
    <source>
        <dbReference type="EMBL" id="BCJ96167.1"/>
    </source>
</evidence>
<dbReference type="InterPro" id="IPR014043">
    <property type="entry name" value="Acyl_transferase_dom"/>
</dbReference>
<dbReference type="InterPro" id="IPR004410">
    <property type="entry name" value="Malonyl_CoA-ACP_transAc_FabD"/>
</dbReference>
<dbReference type="SUPFAM" id="SSF55048">
    <property type="entry name" value="Probable ACP-binding domain of malonyl-CoA ACP transacylase"/>
    <property type="match status" value="1"/>
</dbReference>
<evidence type="ECO:0000256" key="4">
    <source>
        <dbReference type="ARBA" id="ARBA00048462"/>
    </source>
</evidence>
<dbReference type="GO" id="GO:0006633">
    <property type="term" value="P:fatty acid biosynthetic process"/>
    <property type="evidence" value="ECO:0007669"/>
    <property type="project" value="TreeGrafter"/>
</dbReference>
<organism evidence="5 6">
    <name type="scientific">Anaerocolumna cellulosilytica</name>
    <dbReference type="NCBI Taxonomy" id="433286"/>
    <lineage>
        <taxon>Bacteria</taxon>
        <taxon>Bacillati</taxon>
        <taxon>Bacillota</taxon>
        <taxon>Clostridia</taxon>
        <taxon>Lachnospirales</taxon>
        <taxon>Lachnospiraceae</taxon>
        <taxon>Anaerocolumna</taxon>
    </lineage>
</organism>
<keyword evidence="2" id="KW-0808">Transferase</keyword>
<dbReference type="InterPro" id="IPR050858">
    <property type="entry name" value="Mal-CoA-ACP_Trans/PKS_FabD"/>
</dbReference>
<evidence type="ECO:0000256" key="3">
    <source>
        <dbReference type="ARBA" id="ARBA00023315"/>
    </source>
</evidence>
<dbReference type="PANTHER" id="PTHR42681">
    <property type="entry name" value="MALONYL-COA-ACYL CARRIER PROTEIN TRANSACYLASE, MITOCHONDRIAL"/>
    <property type="match status" value="1"/>
</dbReference>